<dbReference type="SUPFAM" id="SSF81321">
    <property type="entry name" value="Family A G protein-coupled receptor-like"/>
    <property type="match status" value="1"/>
</dbReference>
<dbReference type="EMBL" id="BX284605">
    <property type="protein sequence ID" value="CAB03126.1"/>
    <property type="molecule type" value="Genomic_DNA"/>
</dbReference>
<sequence length="335" mass="38915">MDNYPKWFWILDSSILIVLFLFTIVTFILYFIEIQIVFSYRKTTFKGPFYRLLFVGIIVDIISVINMFMGQVVPAQRWFEPFLIRNQNWLGSVFLVITYGGRCIQGATAAILSFCRVCAVCFPIFYRKLGEPCYLFIMQAIQLGGGVLAWVLLGPDLYEYILEDDGLFAVGSEVSESLWFFDFAAVMEVVLVIAIIVNNVITYVMFRMKFKKKVVFNKNAITPRQMQSSQEKQKRESGLDKMTFIVCFLELVYFAFVVYSLQINQTMNKRTFYFYYNILCVIYSTVSAWTLLIFSKPINLQVREKFSKLSSKKVTRSISISAQGVSLSTRDNNRW</sequence>
<dbReference type="SMR" id="Q9XVM5"/>
<keyword evidence="1" id="KW-1133">Transmembrane helix</keyword>
<dbReference type="PANTHER" id="PTHR31748">
    <property type="entry name" value="SERPENTINE RECEPTOR, CLASS V"/>
    <property type="match status" value="1"/>
</dbReference>
<dbReference type="Proteomes" id="UP000001940">
    <property type="component" value="Chromosome V"/>
</dbReference>
<dbReference type="HOGENOM" id="CLU_072407_0_0_1"/>
<dbReference type="InParanoid" id="Q9XVM5"/>
<reference evidence="2 3" key="1">
    <citation type="journal article" date="1998" name="Science">
        <title>Genome sequence of the nematode C. elegans: a platform for investigating biology.</title>
        <authorList>
            <consortium name="The C. elegans sequencing consortium"/>
            <person name="Sulson J.E."/>
            <person name="Waterston R."/>
        </authorList>
    </citation>
    <scope>NUCLEOTIDE SEQUENCE [LARGE SCALE GENOMIC DNA]</scope>
    <source>
        <strain evidence="2 3">Bristol N2</strain>
    </source>
</reference>
<keyword evidence="1" id="KW-0472">Membrane</keyword>
<accession>Q9XVM5</accession>
<dbReference type="GeneID" id="186173"/>
<dbReference type="PhylomeDB" id="Q9XVM5"/>
<dbReference type="RefSeq" id="NP_506329.1">
    <property type="nucleotide sequence ID" value="NM_073928.1"/>
</dbReference>
<dbReference type="PIR" id="T22565">
    <property type="entry name" value="T22565"/>
</dbReference>
<organism evidence="2 3">
    <name type="scientific">Caenorhabditis elegans</name>
    <dbReference type="NCBI Taxonomy" id="6239"/>
    <lineage>
        <taxon>Eukaryota</taxon>
        <taxon>Metazoa</taxon>
        <taxon>Ecdysozoa</taxon>
        <taxon>Nematoda</taxon>
        <taxon>Chromadorea</taxon>
        <taxon>Rhabditida</taxon>
        <taxon>Rhabditina</taxon>
        <taxon>Rhabditomorpha</taxon>
        <taxon>Rhabditoidea</taxon>
        <taxon>Rhabditidae</taxon>
        <taxon>Peloderinae</taxon>
        <taxon>Caenorhabditis</taxon>
    </lineage>
</organism>
<proteinExistence type="predicted"/>
<dbReference type="AGR" id="WB:WBGene00005721"/>
<dbReference type="FunCoup" id="Q9XVM5">
    <property type="interactions" value="2"/>
</dbReference>
<evidence type="ECO:0000313" key="3">
    <source>
        <dbReference type="Proteomes" id="UP000001940"/>
    </source>
</evidence>
<keyword evidence="2" id="KW-0675">Receptor</keyword>
<keyword evidence="1" id="KW-0812">Transmembrane</keyword>
<dbReference type="Gene3D" id="1.20.1070.10">
    <property type="entry name" value="Rhodopsin 7-helix transmembrane proteins"/>
    <property type="match status" value="1"/>
</dbReference>
<feature type="transmembrane region" description="Helical" evidence="1">
    <location>
        <begin position="273"/>
        <end position="294"/>
    </location>
</feature>
<dbReference type="eggNOG" id="ENOG502R19H">
    <property type="taxonomic scope" value="Eukaryota"/>
</dbReference>
<feature type="transmembrane region" description="Helical" evidence="1">
    <location>
        <begin position="183"/>
        <end position="206"/>
    </location>
</feature>
<dbReference type="KEGG" id="cel:CELE_F53F1.9"/>
<evidence type="ECO:0000256" key="1">
    <source>
        <dbReference type="SAM" id="Phobius"/>
    </source>
</evidence>
<keyword evidence="3" id="KW-1185">Reference proteome</keyword>
<dbReference type="UCSC" id="F53F1.9">
    <property type="organism name" value="c. elegans"/>
</dbReference>
<feature type="transmembrane region" description="Helical" evidence="1">
    <location>
        <begin position="133"/>
        <end position="153"/>
    </location>
</feature>
<dbReference type="PaxDb" id="6239-F53F1.9"/>
<dbReference type="WormBase" id="F53F1.9">
    <property type="protein sequence ID" value="CE10948"/>
    <property type="gene ID" value="WBGene00005721"/>
    <property type="gene designation" value="srv-10"/>
</dbReference>
<feature type="transmembrane region" description="Helical" evidence="1">
    <location>
        <begin position="6"/>
        <end position="32"/>
    </location>
</feature>
<evidence type="ECO:0000313" key="4">
    <source>
        <dbReference type="WormBase" id="F53F1.9"/>
    </source>
</evidence>
<dbReference type="OrthoDB" id="5806095at2759"/>
<feature type="transmembrane region" description="Helical" evidence="1">
    <location>
        <begin position="93"/>
        <end position="126"/>
    </location>
</feature>
<dbReference type="InterPro" id="IPR019426">
    <property type="entry name" value="7TM_GPCR_serpentine_rcpt_Srv"/>
</dbReference>
<evidence type="ECO:0000313" key="2">
    <source>
        <dbReference type="EMBL" id="CAB03126.1"/>
    </source>
</evidence>
<dbReference type="CTD" id="186173"/>
<feature type="transmembrane region" description="Helical" evidence="1">
    <location>
        <begin position="242"/>
        <end position="261"/>
    </location>
</feature>
<name>Q9XVM5_CAEEL</name>
<dbReference type="AlphaFoldDB" id="Q9XVM5"/>
<protein>
    <submittedName>
        <fullName evidence="2">Serpentine Receptor, class V</fullName>
    </submittedName>
</protein>
<dbReference type="Pfam" id="PF10323">
    <property type="entry name" value="7TM_GPCR_Srv"/>
    <property type="match status" value="1"/>
</dbReference>
<gene>
    <name evidence="2 4" type="primary">srv-10</name>
    <name evidence="2" type="ORF">CELE_F53F1.9</name>
    <name evidence="4" type="ORF">F53F1.9</name>
</gene>
<dbReference type="PANTHER" id="PTHR31748:SF4">
    <property type="entry name" value="SERPENTINE RECEPTOR, CLASS V"/>
    <property type="match status" value="1"/>
</dbReference>
<feature type="transmembrane region" description="Helical" evidence="1">
    <location>
        <begin position="52"/>
        <end position="73"/>
    </location>
</feature>